<reference evidence="2 3" key="1">
    <citation type="submission" date="2019-03" db="EMBL/GenBank/DDBJ databases">
        <title>Single cell metagenomics reveals metabolic interactions within the superorganism composed of flagellate Streblomastix strix and complex community of Bacteroidetes bacteria on its surface.</title>
        <authorList>
            <person name="Treitli S.C."/>
            <person name="Kolisko M."/>
            <person name="Husnik F."/>
            <person name="Keeling P."/>
            <person name="Hampl V."/>
        </authorList>
    </citation>
    <scope>NUCLEOTIDE SEQUENCE [LARGE SCALE GENOMIC DNA]</scope>
    <source>
        <strain evidence="2">ST1C</strain>
    </source>
</reference>
<protein>
    <submittedName>
        <fullName evidence="2">Uncharacterized protein</fullName>
    </submittedName>
</protein>
<sequence>TSSVPSTLQQDERQIWLQKEREEKEKEKQQQRLKEKQLKEWRLERMQLSERLRMFD</sequence>
<name>A0A5J4QVS6_9EUKA</name>
<feature type="coiled-coil region" evidence="1">
    <location>
        <begin position="17"/>
        <end position="44"/>
    </location>
</feature>
<proteinExistence type="predicted"/>
<gene>
    <name evidence="2" type="ORF">EZS28_054096</name>
</gene>
<comment type="caution">
    <text evidence="2">The sequence shown here is derived from an EMBL/GenBank/DDBJ whole genome shotgun (WGS) entry which is preliminary data.</text>
</comment>
<evidence type="ECO:0000313" key="3">
    <source>
        <dbReference type="Proteomes" id="UP000324800"/>
    </source>
</evidence>
<keyword evidence="1" id="KW-0175">Coiled coil</keyword>
<dbReference type="Proteomes" id="UP000324800">
    <property type="component" value="Unassembled WGS sequence"/>
</dbReference>
<accession>A0A5J4QVS6</accession>
<feature type="non-terminal residue" evidence="2">
    <location>
        <position position="1"/>
    </location>
</feature>
<evidence type="ECO:0000313" key="2">
    <source>
        <dbReference type="EMBL" id="KAA6325214.1"/>
    </source>
</evidence>
<organism evidence="2 3">
    <name type="scientific">Streblomastix strix</name>
    <dbReference type="NCBI Taxonomy" id="222440"/>
    <lineage>
        <taxon>Eukaryota</taxon>
        <taxon>Metamonada</taxon>
        <taxon>Preaxostyla</taxon>
        <taxon>Oxymonadida</taxon>
        <taxon>Streblomastigidae</taxon>
        <taxon>Streblomastix</taxon>
    </lineage>
</organism>
<dbReference type="EMBL" id="SNRW01044175">
    <property type="protein sequence ID" value="KAA6325214.1"/>
    <property type="molecule type" value="Genomic_DNA"/>
</dbReference>
<evidence type="ECO:0000256" key="1">
    <source>
        <dbReference type="SAM" id="Coils"/>
    </source>
</evidence>
<dbReference type="AlphaFoldDB" id="A0A5J4QVS6"/>